<comment type="subcellular location">
    <subcellularLocation>
        <location evidence="6">Cytoplasm</location>
    </subcellularLocation>
</comment>
<evidence type="ECO:0000313" key="9">
    <source>
        <dbReference type="Proteomes" id="UP000075816"/>
    </source>
</evidence>
<accession>A0A170MXI6</accession>
<proteinExistence type="inferred from homology"/>
<dbReference type="AlphaFoldDB" id="A0A170MXI6"/>
<protein>
    <recommendedName>
        <fullName evidence="6">DNA replication and repair protein RecF</fullName>
    </recommendedName>
</protein>
<dbReference type="GO" id="GO:0009432">
    <property type="term" value="P:SOS response"/>
    <property type="evidence" value="ECO:0007669"/>
    <property type="project" value="UniProtKB-UniRule"/>
</dbReference>
<gene>
    <name evidence="6" type="primary">recF</name>
    <name evidence="8" type="ORF">A2J07_09085</name>
</gene>
<dbReference type="NCBIfam" id="TIGR00611">
    <property type="entry name" value="recf"/>
    <property type="match status" value="1"/>
</dbReference>
<keyword evidence="2 6" id="KW-0235">DNA replication</keyword>
<evidence type="ECO:0000256" key="1">
    <source>
        <dbReference type="ARBA" id="ARBA00022490"/>
    </source>
</evidence>
<keyword evidence="5 6" id="KW-0238">DNA-binding</keyword>
<evidence type="ECO:0000256" key="5">
    <source>
        <dbReference type="ARBA" id="ARBA00023125"/>
    </source>
</evidence>
<dbReference type="SUPFAM" id="SSF52540">
    <property type="entry name" value="P-loop containing nucleoside triphosphate hydrolases"/>
    <property type="match status" value="1"/>
</dbReference>
<dbReference type="KEGG" id="fnf:BSQ88_00015"/>
<comment type="function">
    <text evidence="6">The RecF protein is involved in DNA metabolism; it is required for DNA replication and normal SOS inducibility. RecF binds preferentially to single-stranded, linear DNA. It also seems to bind ATP.</text>
</comment>
<dbReference type="GO" id="GO:0006302">
    <property type="term" value="P:double-strand break repair"/>
    <property type="evidence" value="ECO:0007669"/>
    <property type="project" value="TreeGrafter"/>
</dbReference>
<dbReference type="eggNOG" id="COG1195">
    <property type="taxonomic scope" value="Bacteria"/>
</dbReference>
<evidence type="ECO:0000256" key="4">
    <source>
        <dbReference type="ARBA" id="ARBA00022840"/>
    </source>
</evidence>
<evidence type="ECO:0000256" key="2">
    <source>
        <dbReference type="ARBA" id="ARBA00022705"/>
    </source>
</evidence>
<keyword evidence="6" id="KW-0742">SOS response</keyword>
<dbReference type="RefSeq" id="WP_005958713.1">
    <property type="nucleotide sequence ID" value="NZ_CAXOUJ010000001.1"/>
</dbReference>
<evidence type="ECO:0000256" key="3">
    <source>
        <dbReference type="ARBA" id="ARBA00022741"/>
    </source>
</evidence>
<organism evidence="8 9">
    <name type="scientific">Fusobacterium necrophorum subsp. funduliforme</name>
    <dbReference type="NCBI Taxonomy" id="143387"/>
    <lineage>
        <taxon>Bacteria</taxon>
        <taxon>Fusobacteriati</taxon>
        <taxon>Fusobacteriota</taxon>
        <taxon>Fusobacteriia</taxon>
        <taxon>Fusobacteriales</taxon>
        <taxon>Fusobacteriaceae</taxon>
        <taxon>Fusobacterium</taxon>
    </lineage>
</organism>
<dbReference type="PANTHER" id="PTHR32182">
    <property type="entry name" value="DNA REPLICATION AND REPAIR PROTEIN RECF"/>
    <property type="match status" value="1"/>
</dbReference>
<evidence type="ECO:0000313" key="8">
    <source>
        <dbReference type="EMBL" id="KYL05039.1"/>
    </source>
</evidence>
<keyword evidence="6" id="KW-0234">DNA repair</keyword>
<name>A0A170MXI6_9FUSO</name>
<dbReference type="InterPro" id="IPR001238">
    <property type="entry name" value="DNA-binding_RecF"/>
</dbReference>
<dbReference type="InterPro" id="IPR027417">
    <property type="entry name" value="P-loop_NTPase"/>
</dbReference>
<comment type="caution">
    <text evidence="8">The sequence shown here is derived from an EMBL/GenBank/DDBJ whole genome shotgun (WGS) entry which is preliminary data.</text>
</comment>
<dbReference type="GO" id="GO:0005524">
    <property type="term" value="F:ATP binding"/>
    <property type="evidence" value="ECO:0007669"/>
    <property type="project" value="UniProtKB-UniRule"/>
</dbReference>
<dbReference type="Proteomes" id="UP000075816">
    <property type="component" value="Unassembled WGS sequence"/>
</dbReference>
<dbReference type="PANTHER" id="PTHR32182:SF0">
    <property type="entry name" value="DNA REPLICATION AND REPAIR PROTEIN RECF"/>
    <property type="match status" value="1"/>
</dbReference>
<dbReference type="Pfam" id="PF02463">
    <property type="entry name" value="SMC_N"/>
    <property type="match status" value="1"/>
</dbReference>
<dbReference type="GO" id="GO:0003697">
    <property type="term" value="F:single-stranded DNA binding"/>
    <property type="evidence" value="ECO:0007669"/>
    <property type="project" value="UniProtKB-UniRule"/>
</dbReference>
<dbReference type="GO" id="GO:0005737">
    <property type="term" value="C:cytoplasm"/>
    <property type="evidence" value="ECO:0007669"/>
    <property type="project" value="UniProtKB-SubCell"/>
</dbReference>
<sequence length="364" mass="43189">MRVLSIQCNHIRNLKNQKISFCAPIQVFYGKNGQGKTSILEAIYFAGTGLSFRTRHTSEMITYTEDTLSCFLEYQDQFSEKSLAVSIENDKKFFFFLGKKISQMEFYGNVNMIFYIPEDVMLINGSPSLRRLFIDREISQTDSFYLHQLKKFSHLLKIRNKYLKEKLYENEEYAIYEKEFVECGSYLIEQRKKYIQEISNFVEKIYQNLFDSEKKLKIFYKSCFNLEKVNSLLEIQEAFWKEITKKREKEIQYSFSMVGPHKDDFIFLLEGEDAKLYASQGEKKSIIFSLKLSEIDILSKNKQELPIVLIDDVTSYFDRQRCESVLKYLQEKKVQVFMTSTESLNIDAKYYRIEKGEVYEIIDS</sequence>
<dbReference type="HAMAP" id="MF_00365">
    <property type="entry name" value="RecF"/>
    <property type="match status" value="1"/>
</dbReference>
<dbReference type="InterPro" id="IPR003395">
    <property type="entry name" value="RecF/RecN/SMC_N"/>
</dbReference>
<keyword evidence="1 6" id="KW-0963">Cytoplasm</keyword>
<keyword evidence="4 6" id="KW-0067">ATP-binding</keyword>
<dbReference type="InterPro" id="IPR042174">
    <property type="entry name" value="RecF_2"/>
</dbReference>
<evidence type="ECO:0000256" key="6">
    <source>
        <dbReference type="HAMAP-Rule" id="MF_00365"/>
    </source>
</evidence>
<dbReference type="Gene3D" id="1.20.1050.90">
    <property type="entry name" value="RecF/RecN/SMC, N-terminal domain"/>
    <property type="match status" value="1"/>
</dbReference>
<keyword evidence="3 6" id="KW-0547">Nucleotide-binding</keyword>
<reference evidence="8 9" key="1">
    <citation type="submission" date="2016-03" db="EMBL/GenBank/DDBJ databases">
        <title>Comparative genomics of human isolates of Fusobacterium necrophorum.</title>
        <authorList>
            <person name="Jensen A."/>
            <person name="Bank S."/>
            <person name="Andersen P.S."/>
            <person name="Kristensen L.H."/>
            <person name="Prag J."/>
        </authorList>
    </citation>
    <scope>NUCLEOTIDE SEQUENCE [LARGE SCALE GENOMIC DNA]</scope>
    <source>
        <strain evidence="8 9">LS_1264</strain>
    </source>
</reference>
<comment type="similarity">
    <text evidence="6">Belongs to the RecF family.</text>
</comment>
<dbReference type="GO" id="GO:0000731">
    <property type="term" value="P:DNA synthesis involved in DNA repair"/>
    <property type="evidence" value="ECO:0007669"/>
    <property type="project" value="TreeGrafter"/>
</dbReference>
<feature type="domain" description="RecF/RecN/SMC N-terminal" evidence="7">
    <location>
        <begin position="5"/>
        <end position="343"/>
    </location>
</feature>
<evidence type="ECO:0000259" key="7">
    <source>
        <dbReference type="Pfam" id="PF02463"/>
    </source>
</evidence>
<dbReference type="EMBL" id="LVEA01000023">
    <property type="protein sequence ID" value="KYL05039.1"/>
    <property type="molecule type" value="Genomic_DNA"/>
</dbReference>
<feature type="binding site" evidence="6">
    <location>
        <begin position="30"/>
        <end position="37"/>
    </location>
    <ligand>
        <name>ATP</name>
        <dbReference type="ChEBI" id="CHEBI:30616"/>
    </ligand>
</feature>
<dbReference type="GO" id="GO:0006260">
    <property type="term" value="P:DNA replication"/>
    <property type="evidence" value="ECO:0007669"/>
    <property type="project" value="UniProtKB-UniRule"/>
</dbReference>
<dbReference type="Gene3D" id="3.40.50.300">
    <property type="entry name" value="P-loop containing nucleotide triphosphate hydrolases"/>
    <property type="match status" value="1"/>
</dbReference>
<keyword evidence="6" id="KW-0227">DNA damage</keyword>